<dbReference type="PANTHER" id="PTHR11946:SF93">
    <property type="entry name" value="VALINE--TRNA LIGASE, CHLOROPLASTIC_MITOCHONDRIAL 2"/>
    <property type="match status" value="1"/>
</dbReference>
<comment type="caution">
    <text evidence="9">The sequence shown here is derived from an EMBL/GenBank/DDBJ whole genome shotgun (WGS) entry which is preliminary data.</text>
</comment>
<dbReference type="GO" id="GO:0005829">
    <property type="term" value="C:cytosol"/>
    <property type="evidence" value="ECO:0007669"/>
    <property type="project" value="TreeGrafter"/>
</dbReference>
<keyword evidence="3" id="KW-0547">Nucleotide-binding</keyword>
<dbReference type="AlphaFoldDB" id="X1HQD5"/>
<accession>X1HQD5</accession>
<protein>
    <recommendedName>
        <fullName evidence="1">valine--tRNA ligase</fullName>
        <ecNumber evidence="1">6.1.1.9</ecNumber>
    </recommendedName>
    <alternativeName>
        <fullName evidence="7">Valyl-tRNA synthetase</fullName>
    </alternativeName>
</protein>
<dbReference type="EMBL" id="BARU01035144">
    <property type="protein sequence ID" value="GAH71697.1"/>
    <property type="molecule type" value="Genomic_DNA"/>
</dbReference>
<dbReference type="InterPro" id="IPR001412">
    <property type="entry name" value="aa-tRNA-synth_I_CS"/>
</dbReference>
<sequence>MKHYNAKEVEEKIKKFWEKEKTYKFDSKKKGKTYSIDVPPPTVSGDMHMGHAFSYSQKDFIARFRRMFENNIFYPFGTDDNGLPTERLVERINKVKSKEMSRSSFIELCLKTLKNITPAFIQQW</sequence>
<feature type="non-terminal residue" evidence="9">
    <location>
        <position position="124"/>
    </location>
</feature>
<evidence type="ECO:0000256" key="2">
    <source>
        <dbReference type="ARBA" id="ARBA00022598"/>
    </source>
</evidence>
<dbReference type="Pfam" id="PF00133">
    <property type="entry name" value="tRNA-synt_1"/>
    <property type="match status" value="1"/>
</dbReference>
<dbReference type="GO" id="GO:0006438">
    <property type="term" value="P:valyl-tRNA aminoacylation"/>
    <property type="evidence" value="ECO:0007669"/>
    <property type="project" value="InterPro"/>
</dbReference>
<dbReference type="InterPro" id="IPR014729">
    <property type="entry name" value="Rossmann-like_a/b/a_fold"/>
</dbReference>
<dbReference type="PROSITE" id="PS00178">
    <property type="entry name" value="AA_TRNA_LIGASE_I"/>
    <property type="match status" value="1"/>
</dbReference>
<dbReference type="InterPro" id="IPR002300">
    <property type="entry name" value="aa-tRNA-synth_Ia"/>
</dbReference>
<evidence type="ECO:0000313" key="9">
    <source>
        <dbReference type="EMBL" id="GAH71697.1"/>
    </source>
</evidence>
<dbReference type="GO" id="GO:0005524">
    <property type="term" value="F:ATP binding"/>
    <property type="evidence" value="ECO:0007669"/>
    <property type="project" value="UniProtKB-KW"/>
</dbReference>
<dbReference type="InterPro" id="IPR002303">
    <property type="entry name" value="Valyl-tRNA_ligase"/>
</dbReference>
<keyword evidence="2" id="KW-0436">Ligase</keyword>
<organism evidence="9">
    <name type="scientific">marine sediment metagenome</name>
    <dbReference type="NCBI Taxonomy" id="412755"/>
    <lineage>
        <taxon>unclassified sequences</taxon>
        <taxon>metagenomes</taxon>
        <taxon>ecological metagenomes</taxon>
    </lineage>
</organism>
<keyword evidence="5" id="KW-0648">Protein biosynthesis</keyword>
<evidence type="ECO:0000256" key="6">
    <source>
        <dbReference type="ARBA" id="ARBA00023146"/>
    </source>
</evidence>
<dbReference type="GO" id="GO:0004832">
    <property type="term" value="F:valine-tRNA ligase activity"/>
    <property type="evidence" value="ECO:0007669"/>
    <property type="project" value="UniProtKB-EC"/>
</dbReference>
<name>X1HQD5_9ZZZZ</name>
<evidence type="ECO:0000256" key="7">
    <source>
        <dbReference type="ARBA" id="ARBA00029936"/>
    </source>
</evidence>
<dbReference type="Gene3D" id="3.40.50.620">
    <property type="entry name" value="HUPs"/>
    <property type="match status" value="1"/>
</dbReference>
<feature type="domain" description="Aminoacyl-tRNA synthetase class Ia" evidence="8">
    <location>
        <begin position="13"/>
        <end position="112"/>
    </location>
</feature>
<evidence type="ECO:0000256" key="4">
    <source>
        <dbReference type="ARBA" id="ARBA00022840"/>
    </source>
</evidence>
<keyword evidence="4" id="KW-0067">ATP-binding</keyword>
<evidence type="ECO:0000259" key="8">
    <source>
        <dbReference type="Pfam" id="PF00133"/>
    </source>
</evidence>
<evidence type="ECO:0000256" key="1">
    <source>
        <dbReference type="ARBA" id="ARBA00013169"/>
    </source>
</evidence>
<evidence type="ECO:0000256" key="3">
    <source>
        <dbReference type="ARBA" id="ARBA00022741"/>
    </source>
</evidence>
<dbReference type="PANTHER" id="PTHR11946">
    <property type="entry name" value="VALYL-TRNA SYNTHETASES"/>
    <property type="match status" value="1"/>
</dbReference>
<reference evidence="9" key="1">
    <citation type="journal article" date="2014" name="Front. Microbiol.">
        <title>High frequency of phylogenetically diverse reductive dehalogenase-homologous genes in deep subseafloor sedimentary metagenomes.</title>
        <authorList>
            <person name="Kawai M."/>
            <person name="Futagami T."/>
            <person name="Toyoda A."/>
            <person name="Takaki Y."/>
            <person name="Nishi S."/>
            <person name="Hori S."/>
            <person name="Arai W."/>
            <person name="Tsubouchi T."/>
            <person name="Morono Y."/>
            <person name="Uchiyama I."/>
            <person name="Ito T."/>
            <person name="Fujiyama A."/>
            <person name="Inagaki F."/>
            <person name="Takami H."/>
        </authorList>
    </citation>
    <scope>NUCLEOTIDE SEQUENCE</scope>
    <source>
        <strain evidence="9">Expedition CK06-06</strain>
    </source>
</reference>
<dbReference type="EC" id="6.1.1.9" evidence="1"/>
<dbReference type="SUPFAM" id="SSF52374">
    <property type="entry name" value="Nucleotidylyl transferase"/>
    <property type="match status" value="1"/>
</dbReference>
<proteinExistence type="predicted"/>
<evidence type="ECO:0000256" key="5">
    <source>
        <dbReference type="ARBA" id="ARBA00022917"/>
    </source>
</evidence>
<keyword evidence="6" id="KW-0030">Aminoacyl-tRNA synthetase</keyword>
<gene>
    <name evidence="9" type="ORF">S03H2_55057</name>
</gene>